<dbReference type="EMBL" id="CP006272">
    <property type="protein sequence ID" value="AGZ40662.1"/>
    <property type="molecule type" value="Genomic_DNA"/>
</dbReference>
<dbReference type="InterPro" id="IPR009057">
    <property type="entry name" value="Homeodomain-like_sf"/>
</dbReference>
<keyword evidence="6" id="KW-1185">Reference proteome</keyword>
<name>U5VV38_9ACTN</name>
<dbReference type="Proteomes" id="UP000017746">
    <property type="component" value="Chromosome"/>
</dbReference>
<dbReference type="SMART" id="SM00342">
    <property type="entry name" value="HTH_ARAC"/>
    <property type="match status" value="1"/>
</dbReference>
<evidence type="ECO:0000256" key="2">
    <source>
        <dbReference type="ARBA" id="ARBA00023125"/>
    </source>
</evidence>
<dbReference type="KEGG" id="afs:AFR_11865"/>
<dbReference type="Gene3D" id="1.10.10.60">
    <property type="entry name" value="Homeodomain-like"/>
    <property type="match status" value="1"/>
</dbReference>
<dbReference type="PROSITE" id="PS01124">
    <property type="entry name" value="HTH_ARAC_FAMILY_2"/>
    <property type="match status" value="1"/>
</dbReference>
<gene>
    <name evidence="5" type="ORF">AFR_11865</name>
</gene>
<reference evidence="5 6" key="1">
    <citation type="journal article" date="2014" name="J. Biotechnol.">
        <title>Complete genome sequence of the actinobacterium Actinoplanes friuliensis HAG 010964, producer of the lipopeptide antibiotic friulimycin.</title>
        <authorList>
            <person name="Ruckert C."/>
            <person name="Szczepanowski R."/>
            <person name="Albersmeier A."/>
            <person name="Goesmann A."/>
            <person name="Fischer N."/>
            <person name="Steinkamper A."/>
            <person name="Puhler A."/>
            <person name="Biener R."/>
            <person name="Schwartz D."/>
            <person name="Kalinowski J."/>
        </authorList>
    </citation>
    <scope>NUCLEOTIDE SEQUENCE [LARGE SCALE GENOMIC DNA]</scope>
    <source>
        <strain evidence="5 6">DSM 7358</strain>
    </source>
</reference>
<dbReference type="InterPro" id="IPR050204">
    <property type="entry name" value="AraC_XylS_family_regulators"/>
</dbReference>
<dbReference type="RefSeq" id="WP_023360721.1">
    <property type="nucleotide sequence ID" value="NC_022657.1"/>
</dbReference>
<keyword evidence="2" id="KW-0238">DNA-binding</keyword>
<evidence type="ECO:0000256" key="1">
    <source>
        <dbReference type="ARBA" id="ARBA00023015"/>
    </source>
</evidence>
<proteinExistence type="predicted"/>
<dbReference type="InterPro" id="IPR018060">
    <property type="entry name" value="HTH_AraC"/>
</dbReference>
<dbReference type="Pfam" id="PF12833">
    <property type="entry name" value="HTH_18"/>
    <property type="match status" value="1"/>
</dbReference>
<keyword evidence="3" id="KW-0804">Transcription</keyword>
<dbReference type="OrthoDB" id="9799345at2"/>
<dbReference type="InterPro" id="IPR018062">
    <property type="entry name" value="HTH_AraC-typ_CS"/>
</dbReference>
<dbReference type="GO" id="GO:0043565">
    <property type="term" value="F:sequence-specific DNA binding"/>
    <property type="evidence" value="ECO:0007669"/>
    <property type="project" value="InterPro"/>
</dbReference>
<dbReference type="PATRIC" id="fig|1246995.3.peg.2416"/>
<dbReference type="SUPFAM" id="SSF46689">
    <property type="entry name" value="Homeodomain-like"/>
    <property type="match status" value="1"/>
</dbReference>
<dbReference type="HOGENOM" id="CLU_049704_1_1_11"/>
<evidence type="ECO:0000313" key="6">
    <source>
        <dbReference type="Proteomes" id="UP000017746"/>
    </source>
</evidence>
<dbReference type="PANTHER" id="PTHR46796:SF6">
    <property type="entry name" value="ARAC SUBFAMILY"/>
    <property type="match status" value="1"/>
</dbReference>
<organism evidence="5 6">
    <name type="scientific">Actinoplanes friuliensis DSM 7358</name>
    <dbReference type="NCBI Taxonomy" id="1246995"/>
    <lineage>
        <taxon>Bacteria</taxon>
        <taxon>Bacillati</taxon>
        <taxon>Actinomycetota</taxon>
        <taxon>Actinomycetes</taxon>
        <taxon>Micromonosporales</taxon>
        <taxon>Micromonosporaceae</taxon>
        <taxon>Actinoplanes</taxon>
    </lineage>
</organism>
<dbReference type="STRING" id="1246995.AFR_11865"/>
<sequence>MALLLDTRNLPPRESADAVYATLTSPSAPASVRLSPGIRSLIEGWPIGAGMTLLSNDSSGGLHMQRTARHVRADSPERLSLTLDTRGICDARQFQTIVRRRNELHLLDLTSVYESRWRGAFAATAFLADYTALGFPVDVARAVIPLVRTSPLHDLTMRHLRDLPAIARRTAPGPALGMLGVATADLVRALIASVAPGNPHSRAAHARSLRTVVLAYIDAHLHEPGLTPARVAAEHKVSLRYLYQLFADEAESPAEAIWQRRLEGARRELAHRATHHILISATARRWGFTDPRHFARRFRAAYGISPGDWVRMHLGDD</sequence>
<evidence type="ECO:0000259" key="4">
    <source>
        <dbReference type="PROSITE" id="PS01124"/>
    </source>
</evidence>
<dbReference type="PANTHER" id="PTHR46796">
    <property type="entry name" value="HTH-TYPE TRANSCRIPTIONAL ACTIVATOR RHAS-RELATED"/>
    <property type="match status" value="1"/>
</dbReference>
<feature type="domain" description="HTH araC/xylS-type" evidence="4">
    <location>
        <begin position="211"/>
        <end position="312"/>
    </location>
</feature>
<dbReference type="eggNOG" id="COG2207">
    <property type="taxonomic scope" value="Bacteria"/>
</dbReference>
<dbReference type="AlphaFoldDB" id="U5VV38"/>
<dbReference type="PROSITE" id="PS00041">
    <property type="entry name" value="HTH_ARAC_FAMILY_1"/>
    <property type="match status" value="1"/>
</dbReference>
<keyword evidence="1" id="KW-0805">Transcription regulation</keyword>
<accession>U5VV38</accession>
<protein>
    <submittedName>
        <fullName evidence="5">AraC family transcriptional regulator</fullName>
    </submittedName>
</protein>
<evidence type="ECO:0000256" key="3">
    <source>
        <dbReference type="ARBA" id="ARBA00023163"/>
    </source>
</evidence>
<dbReference type="GO" id="GO:0003700">
    <property type="term" value="F:DNA-binding transcription factor activity"/>
    <property type="evidence" value="ECO:0007669"/>
    <property type="project" value="InterPro"/>
</dbReference>
<evidence type="ECO:0000313" key="5">
    <source>
        <dbReference type="EMBL" id="AGZ40662.1"/>
    </source>
</evidence>